<comment type="similarity">
    <text evidence="1 5">Belongs to the glycosyl hydrolase 27 family.</text>
</comment>
<keyword evidence="4 5" id="KW-0326">Glycosidase</keyword>
<keyword evidence="3 5" id="KW-0378">Hydrolase</keyword>
<dbReference type="PANTHER" id="PTHR11452:SF75">
    <property type="entry name" value="ALPHA-GALACTOSIDASE MEL1"/>
    <property type="match status" value="1"/>
</dbReference>
<reference evidence="8 9" key="1">
    <citation type="submission" date="2019-11" db="EMBL/GenBank/DDBJ databases">
        <title>Type strains purchased from KCTC, JCM and DSMZ.</title>
        <authorList>
            <person name="Lu H."/>
        </authorList>
    </citation>
    <scope>NUCLEOTIDE SEQUENCE [LARGE SCALE GENOMIC DNA]</scope>
    <source>
        <strain evidence="8 9">JCM 31587</strain>
    </source>
</reference>
<name>A0A6L6QHM5_9BURK</name>
<evidence type="ECO:0000256" key="2">
    <source>
        <dbReference type="ARBA" id="ARBA00022729"/>
    </source>
</evidence>
<evidence type="ECO:0000256" key="4">
    <source>
        <dbReference type="ARBA" id="ARBA00023295"/>
    </source>
</evidence>
<dbReference type="GO" id="GO:0004557">
    <property type="term" value="F:alpha-galactosidase activity"/>
    <property type="evidence" value="ECO:0007669"/>
    <property type="project" value="UniProtKB-EC"/>
</dbReference>
<evidence type="ECO:0000313" key="9">
    <source>
        <dbReference type="Proteomes" id="UP000472320"/>
    </source>
</evidence>
<comment type="caution">
    <text evidence="8">The sequence shown here is derived from an EMBL/GenBank/DDBJ whole genome shotgun (WGS) entry which is preliminary data.</text>
</comment>
<dbReference type="InterPro" id="IPR013785">
    <property type="entry name" value="Aldolase_TIM"/>
</dbReference>
<dbReference type="SUPFAM" id="SSF51445">
    <property type="entry name" value="(Trans)glycosidases"/>
    <property type="match status" value="1"/>
</dbReference>
<accession>A0A6L6QHM5</accession>
<comment type="catalytic activity">
    <reaction evidence="5">
        <text>Hydrolysis of terminal, non-reducing alpha-D-galactose residues in alpha-D-galactosides, including galactose oligosaccharides, galactomannans and galactolipids.</text>
        <dbReference type="EC" id="3.2.1.22"/>
    </reaction>
</comment>
<keyword evidence="9" id="KW-1185">Reference proteome</keyword>
<feature type="signal peptide" evidence="6">
    <location>
        <begin position="1"/>
        <end position="31"/>
    </location>
</feature>
<dbReference type="GO" id="GO:0005975">
    <property type="term" value="P:carbohydrate metabolic process"/>
    <property type="evidence" value="ECO:0007669"/>
    <property type="project" value="InterPro"/>
</dbReference>
<dbReference type="EMBL" id="WNKX01000007">
    <property type="protein sequence ID" value="MTW11123.1"/>
    <property type="molecule type" value="Genomic_DNA"/>
</dbReference>
<dbReference type="Pfam" id="PF17801">
    <property type="entry name" value="Melibiase_C"/>
    <property type="match status" value="1"/>
</dbReference>
<dbReference type="InterPro" id="IPR041233">
    <property type="entry name" value="Melibiase_C"/>
</dbReference>
<sequence>MHKKKSSSTASAVKAALSTFATLAAAVPVHAVSLPGNVADHTLQGVPSMVVRPGSWRETTDVLVRSTADGLVSTGLAAKGWNIVAVDDDWMVRTDCTDWDAARTPVPNCSGGRDANGHPIASPSKYPQGIQSTINYVHSKGLKFGIYTDGGSKTCDGGAAMNAASGPTYFISDSNYFASMGVDYIKSDYCYNINNTSNGWPLTTDSDATVAVDAYRQTALAVDAANAAYGTHMVLTPSPAAYFNWHNDATGTAAFQKVVGGLALYAQQWRIGGDNGGSTWSSMLTTLDQGVGTAAFARAGHFNDLDQLAMGKGSMTTAQGQSEFSLWAIMAAPLNIKVGVTTGLTAQLVSDAGNTDVIAISQDQIGAQGKRIYNDANTSVFTKPLANGDYAVLLLNKSTTAQTISTSGTAVGTSATQFSLTDVWSKAVSTSTGSISASVPATSAILYRLHPTSNAFSAWRQARNASSISDDDASTAGCFDSACRSFSSDALASAGVAAGGSITVGGQTFTNWVGGGAGQLDSIIAQGQTISYSAVSRSYIGFLGASNGGDVSGTLTLNYSDGTSSTVTLGFPDWQSVNPSAFGDTTAVVTTHANTQTKAQVSGNHLISQAKFALPAGKSVISITLPNQPALRIFSITTS</sequence>
<dbReference type="OrthoDB" id="9807519at2"/>
<dbReference type="SUPFAM" id="SSF51011">
    <property type="entry name" value="Glycosyl hydrolase domain"/>
    <property type="match status" value="1"/>
</dbReference>
<proteinExistence type="inferred from homology"/>
<dbReference type="InterPro" id="IPR013780">
    <property type="entry name" value="Glyco_hydro_b"/>
</dbReference>
<dbReference type="CDD" id="cd14792">
    <property type="entry name" value="GH27"/>
    <property type="match status" value="1"/>
</dbReference>
<evidence type="ECO:0000256" key="1">
    <source>
        <dbReference type="ARBA" id="ARBA00009743"/>
    </source>
</evidence>
<dbReference type="InterPro" id="IPR017853">
    <property type="entry name" value="GH"/>
</dbReference>
<evidence type="ECO:0000256" key="6">
    <source>
        <dbReference type="SAM" id="SignalP"/>
    </source>
</evidence>
<dbReference type="Gene3D" id="3.20.20.70">
    <property type="entry name" value="Aldolase class I"/>
    <property type="match status" value="1"/>
</dbReference>
<feature type="domain" description="Alpha galactosidase C-terminal" evidence="7">
    <location>
        <begin position="376"/>
        <end position="449"/>
    </location>
</feature>
<keyword evidence="2 6" id="KW-0732">Signal</keyword>
<gene>
    <name evidence="8" type="ORF">GM658_10960</name>
</gene>
<evidence type="ECO:0000313" key="8">
    <source>
        <dbReference type="EMBL" id="MTW11123.1"/>
    </source>
</evidence>
<organism evidence="8 9">
    <name type="scientific">Massilia eburnea</name>
    <dbReference type="NCBI Taxonomy" id="1776165"/>
    <lineage>
        <taxon>Bacteria</taxon>
        <taxon>Pseudomonadati</taxon>
        <taxon>Pseudomonadota</taxon>
        <taxon>Betaproteobacteria</taxon>
        <taxon>Burkholderiales</taxon>
        <taxon>Oxalobacteraceae</taxon>
        <taxon>Telluria group</taxon>
        <taxon>Massilia</taxon>
    </lineage>
</organism>
<evidence type="ECO:0000256" key="5">
    <source>
        <dbReference type="RuleBase" id="RU361168"/>
    </source>
</evidence>
<dbReference type="PRINTS" id="PR00740">
    <property type="entry name" value="GLHYDRLASE27"/>
</dbReference>
<dbReference type="Pfam" id="PF16499">
    <property type="entry name" value="Melibiase_2"/>
    <property type="match status" value="1"/>
</dbReference>
<keyword evidence="5" id="KW-1015">Disulfide bond</keyword>
<dbReference type="PANTHER" id="PTHR11452">
    <property type="entry name" value="ALPHA-GALACTOSIDASE/ALPHA-N-ACETYLGALACTOSAMINIDASE"/>
    <property type="match status" value="1"/>
</dbReference>
<dbReference type="Proteomes" id="UP000472320">
    <property type="component" value="Unassembled WGS sequence"/>
</dbReference>
<evidence type="ECO:0000259" key="7">
    <source>
        <dbReference type="Pfam" id="PF17801"/>
    </source>
</evidence>
<dbReference type="AlphaFoldDB" id="A0A6L6QHM5"/>
<protein>
    <recommendedName>
        <fullName evidence="5">Alpha-galactosidase</fullName>
        <ecNumber evidence="5">3.2.1.22</ecNumber>
    </recommendedName>
    <alternativeName>
        <fullName evidence="5">Melibiase</fullName>
    </alternativeName>
</protein>
<dbReference type="Gene3D" id="2.60.40.1180">
    <property type="entry name" value="Golgi alpha-mannosidase II"/>
    <property type="match status" value="1"/>
</dbReference>
<dbReference type="InterPro" id="IPR002241">
    <property type="entry name" value="Glyco_hydro_27"/>
</dbReference>
<dbReference type="RefSeq" id="WP_155454090.1">
    <property type="nucleotide sequence ID" value="NZ_WNKX01000007.1"/>
</dbReference>
<dbReference type="EC" id="3.2.1.22" evidence="5"/>
<feature type="chain" id="PRO_5027093755" description="Alpha-galactosidase" evidence="6">
    <location>
        <begin position="32"/>
        <end position="639"/>
    </location>
</feature>
<evidence type="ECO:0000256" key="3">
    <source>
        <dbReference type="ARBA" id="ARBA00022801"/>
    </source>
</evidence>